<dbReference type="AlphaFoldDB" id="U5D2J9"/>
<gene>
    <name evidence="5" type="ORF">AMTR_s00038p00115130</name>
</gene>
<evidence type="ECO:0000313" key="6">
    <source>
        <dbReference type="Proteomes" id="UP000017836"/>
    </source>
</evidence>
<organism evidence="5 6">
    <name type="scientific">Amborella trichopoda</name>
    <dbReference type="NCBI Taxonomy" id="13333"/>
    <lineage>
        <taxon>Eukaryota</taxon>
        <taxon>Viridiplantae</taxon>
        <taxon>Streptophyta</taxon>
        <taxon>Embryophyta</taxon>
        <taxon>Tracheophyta</taxon>
        <taxon>Spermatophyta</taxon>
        <taxon>Magnoliopsida</taxon>
        <taxon>Amborellales</taxon>
        <taxon>Amborellaceae</taxon>
        <taxon>Amborella</taxon>
    </lineage>
</organism>
<evidence type="ECO:0000256" key="1">
    <source>
        <dbReference type="ARBA" id="ARBA00010701"/>
    </source>
</evidence>
<proteinExistence type="inferred from homology"/>
<dbReference type="Proteomes" id="UP000017836">
    <property type="component" value="Unassembled WGS sequence"/>
</dbReference>
<evidence type="ECO:0000256" key="2">
    <source>
        <dbReference type="ARBA" id="ARBA00022801"/>
    </source>
</evidence>
<dbReference type="PANTHER" id="PTHR31403">
    <property type="entry name" value="PHOSPHOLIPASE A1-IBETA2, CHLOROPLASTIC"/>
    <property type="match status" value="1"/>
</dbReference>
<dbReference type="Gene3D" id="3.40.50.1820">
    <property type="entry name" value="alpha/beta hydrolase"/>
    <property type="match status" value="1"/>
</dbReference>
<accession>U5D2J9</accession>
<evidence type="ECO:0000256" key="4">
    <source>
        <dbReference type="ARBA" id="ARBA00023098"/>
    </source>
</evidence>
<sequence length="173" mass="20459">MASLLKAPSPLHQALPLSLPRTTISTTFQPLLPSRSKFRQWPLTLKSGKTESFLSYNQEQFEELQEMFVGKLVEEETEKKQGLLSERWREIQGENNWKGLLDPMDPWLRREIICYGEFAQAYYDSFNFNTYSKYCGTCNYPMNSFFRALGTDHLGYEMSRYLYATLRRKFFKK</sequence>
<keyword evidence="3" id="KW-0442">Lipid degradation</keyword>
<dbReference type="PANTHER" id="PTHR31403:SF7">
    <property type="entry name" value="PHOSPHOLIPASE A1-IGAMMA3, CHLOROPLASTIC"/>
    <property type="match status" value="1"/>
</dbReference>
<protein>
    <submittedName>
        <fullName evidence="5">Uncharacterized protein</fullName>
    </submittedName>
</protein>
<dbReference type="EMBL" id="KI392532">
    <property type="protein sequence ID" value="ERN14558.1"/>
    <property type="molecule type" value="Genomic_DNA"/>
</dbReference>
<reference evidence="6" key="1">
    <citation type="journal article" date="2013" name="Science">
        <title>The Amborella genome and the evolution of flowering plants.</title>
        <authorList>
            <consortium name="Amborella Genome Project"/>
        </authorList>
    </citation>
    <scope>NUCLEOTIDE SEQUENCE [LARGE SCALE GENOMIC DNA]</scope>
</reference>
<evidence type="ECO:0000256" key="3">
    <source>
        <dbReference type="ARBA" id="ARBA00022963"/>
    </source>
</evidence>
<dbReference type="GO" id="GO:0016787">
    <property type="term" value="F:hydrolase activity"/>
    <property type="evidence" value="ECO:0007669"/>
    <property type="project" value="UniProtKB-KW"/>
</dbReference>
<dbReference type="eggNOG" id="KOG4569">
    <property type="taxonomic scope" value="Eukaryota"/>
</dbReference>
<dbReference type="HOGENOM" id="CLU_1549699_0_0_1"/>
<dbReference type="InterPro" id="IPR029058">
    <property type="entry name" value="AB_hydrolase_fold"/>
</dbReference>
<name>U5D2J9_AMBTC</name>
<evidence type="ECO:0000313" key="5">
    <source>
        <dbReference type="EMBL" id="ERN14558.1"/>
    </source>
</evidence>
<keyword evidence="2" id="KW-0378">Hydrolase</keyword>
<dbReference type="GO" id="GO:0016042">
    <property type="term" value="P:lipid catabolic process"/>
    <property type="evidence" value="ECO:0007669"/>
    <property type="project" value="UniProtKB-KW"/>
</dbReference>
<keyword evidence="6" id="KW-1185">Reference proteome</keyword>
<comment type="similarity">
    <text evidence="1">Belongs to the AB hydrolase superfamily. Lipase family.</text>
</comment>
<dbReference type="Gramene" id="ERN14558">
    <property type="protein sequence ID" value="ERN14558"/>
    <property type="gene ID" value="AMTR_s00038p00115130"/>
</dbReference>
<keyword evidence="4" id="KW-0443">Lipid metabolism</keyword>